<dbReference type="Proteomes" id="UP001140091">
    <property type="component" value="Unassembled WGS sequence"/>
</dbReference>
<sequence length="543" mass="60078">MVEFNATKKKLTNAEEQKLVHFILESADRGFPLRHGEIMQYANVLCQARLGASCEPVGSYWIYSFIDQWHEVLQTHWSKPLNTQHAQSLNPKAVQSWFKLVEEFIVKAGIAPENIYGMDESGFPLAYSGKERVVGARGTKTQHKQGGANRENVTAVVTICADGGTILPLLIFKGKNLKDTWVQNNQVGAHKAYIASFTTETVKAAFWETGVHPFNPSVILQEQMKPSLTTSIKGSFSLLQPSPVRAVMASMRINPPTVLATSPSTHICHLIATTDSLDSGSTTPPSTPTLQRPALSLDANPSMYTPTKRVRTMYAALSSTSSGSILISKAKITSETRVIPPVLEAIPTLPQPDWSLAKESPSCKTYQQLLQENKELRAHLQQASTLHQAQEGIIEGAHASMVIQNLHLSKLNSALHGKEKPQEASRTFHIDSSKGAVFSSDTVLEGLQGQERIKKSKQDAKRVRADLRAAKKEAQAKLDVEWAKMKADHEDRVREWKQGCEILQGDGIPRKNWPKALTRAQKPTLPANFQVIIDKEDEDEDDD</sequence>
<dbReference type="EMBL" id="JANBPK010000839">
    <property type="protein sequence ID" value="KAJ2930453.1"/>
    <property type="molecule type" value="Genomic_DNA"/>
</dbReference>
<reference evidence="2" key="1">
    <citation type="submission" date="2022-06" db="EMBL/GenBank/DDBJ databases">
        <title>Genome Sequence of Candolleomyces eurysporus.</title>
        <authorList>
            <person name="Buettner E."/>
        </authorList>
    </citation>
    <scope>NUCLEOTIDE SEQUENCE</scope>
    <source>
        <strain evidence="2">VTCC 930004</strain>
    </source>
</reference>
<dbReference type="AlphaFoldDB" id="A0A9W8JGM0"/>
<protein>
    <recommendedName>
        <fullName evidence="4">HTH CENPB-type domain-containing protein</fullName>
    </recommendedName>
</protein>
<feature type="non-terminal residue" evidence="2">
    <location>
        <position position="543"/>
    </location>
</feature>
<accession>A0A9W8JGM0</accession>
<name>A0A9W8JGM0_9AGAR</name>
<feature type="region of interest" description="Disordered" evidence="1">
    <location>
        <begin position="276"/>
        <end position="302"/>
    </location>
</feature>
<proteinExistence type="predicted"/>
<organism evidence="2 3">
    <name type="scientific">Candolleomyces eurysporus</name>
    <dbReference type="NCBI Taxonomy" id="2828524"/>
    <lineage>
        <taxon>Eukaryota</taxon>
        <taxon>Fungi</taxon>
        <taxon>Dikarya</taxon>
        <taxon>Basidiomycota</taxon>
        <taxon>Agaricomycotina</taxon>
        <taxon>Agaricomycetes</taxon>
        <taxon>Agaricomycetidae</taxon>
        <taxon>Agaricales</taxon>
        <taxon>Agaricineae</taxon>
        <taxon>Psathyrellaceae</taxon>
        <taxon>Candolleomyces</taxon>
    </lineage>
</organism>
<evidence type="ECO:0000313" key="3">
    <source>
        <dbReference type="Proteomes" id="UP001140091"/>
    </source>
</evidence>
<evidence type="ECO:0000313" key="2">
    <source>
        <dbReference type="EMBL" id="KAJ2930453.1"/>
    </source>
</evidence>
<dbReference type="OrthoDB" id="2917041at2759"/>
<feature type="compositionally biased region" description="Low complexity" evidence="1">
    <location>
        <begin position="276"/>
        <end position="290"/>
    </location>
</feature>
<keyword evidence="3" id="KW-1185">Reference proteome</keyword>
<evidence type="ECO:0000256" key="1">
    <source>
        <dbReference type="SAM" id="MobiDB-lite"/>
    </source>
</evidence>
<gene>
    <name evidence="2" type="ORF">H1R20_g6644</name>
</gene>
<evidence type="ECO:0008006" key="4">
    <source>
        <dbReference type="Google" id="ProtNLM"/>
    </source>
</evidence>
<comment type="caution">
    <text evidence="2">The sequence shown here is derived from an EMBL/GenBank/DDBJ whole genome shotgun (WGS) entry which is preliminary data.</text>
</comment>